<gene>
    <name evidence="2" type="ordered locus">Oant_3253</name>
</gene>
<reference evidence="2 3" key="1">
    <citation type="journal article" date="2011" name="J. Bacteriol.">
        <title>Genome of Ochrobactrum anthropi ATCC 49188 T, a versatile opportunistic pathogen and symbiont of several eukaryotic hosts.</title>
        <authorList>
            <person name="Chain P.S."/>
            <person name="Lang D.M."/>
            <person name="Comerci D.J."/>
            <person name="Malfatti S.A."/>
            <person name="Vergez L.M."/>
            <person name="Shin M."/>
            <person name="Ugalde R.A."/>
            <person name="Garcia E."/>
            <person name="Tolmasky M.E."/>
        </authorList>
    </citation>
    <scope>NUCLEOTIDE SEQUENCE [LARGE SCALE GENOMIC DNA]</scope>
    <source>
        <strain evidence="3">ATCC 49188 / DSM 6882 / CCUG 24695 / JCM 21032 / LMG 3331 / NBRC 15819 / NCTC 12168 / Alc 37</strain>
    </source>
</reference>
<dbReference type="KEGG" id="oan:Oant_3253"/>
<organism evidence="2 3">
    <name type="scientific">Brucella anthropi (strain ATCC 49188 / DSM 6882 / CCUG 24695 / JCM 21032 / LMG 3331 / NBRC 15819 / NCTC 12168 / Alc 37)</name>
    <name type="common">Ochrobactrum anthropi</name>
    <dbReference type="NCBI Taxonomy" id="439375"/>
    <lineage>
        <taxon>Bacteria</taxon>
        <taxon>Pseudomonadati</taxon>
        <taxon>Pseudomonadota</taxon>
        <taxon>Alphaproteobacteria</taxon>
        <taxon>Hyphomicrobiales</taxon>
        <taxon>Brucellaceae</taxon>
        <taxon>Brucella/Ochrobactrum group</taxon>
        <taxon>Brucella</taxon>
    </lineage>
</organism>
<evidence type="ECO:0000313" key="3">
    <source>
        <dbReference type="Proteomes" id="UP000002301"/>
    </source>
</evidence>
<dbReference type="STRING" id="439375.Oant_3253"/>
<dbReference type="AlphaFoldDB" id="A6X407"/>
<evidence type="ECO:0000256" key="1">
    <source>
        <dbReference type="SAM" id="MobiDB-lite"/>
    </source>
</evidence>
<dbReference type="EMBL" id="CP000759">
    <property type="protein sequence ID" value="ABS15961.1"/>
    <property type="molecule type" value="Genomic_DNA"/>
</dbReference>
<evidence type="ECO:0000313" key="2">
    <source>
        <dbReference type="EMBL" id="ABS15961.1"/>
    </source>
</evidence>
<dbReference type="HOGENOM" id="CLU_2070691_0_0_5"/>
<feature type="region of interest" description="Disordered" evidence="1">
    <location>
        <begin position="14"/>
        <end position="43"/>
    </location>
</feature>
<dbReference type="Proteomes" id="UP000002301">
    <property type="component" value="Chromosome 2"/>
</dbReference>
<protein>
    <submittedName>
        <fullName evidence="2">Uncharacterized protein</fullName>
    </submittedName>
</protein>
<accession>A6X407</accession>
<name>A6X407_BRUA4</name>
<proteinExistence type="predicted"/>
<keyword evidence="3" id="KW-1185">Reference proteome</keyword>
<sequence>MYLILPEPRVGRLRDLESRRQKRRSRPDPYGHLQPSAETKRWHGGSVPVIPALLSIGLLLVAVKELARPETIRGSTCLPEPVGQCALETDSNQFGSPRHRPAGVQAIIPSCLLRRHSC</sequence>